<dbReference type="EMBL" id="BQNB010013226">
    <property type="protein sequence ID" value="GJT13383.1"/>
    <property type="molecule type" value="Genomic_DNA"/>
</dbReference>
<name>A0ABQ5BIQ0_9ASTR</name>
<sequence>MNTAVLPGKLLWSDNTSVLPILKVGSIVPAFLKDYRIGARATGAALWNLDRFVNSTCVIRRKATVDLLGKLLGNSLATGISF</sequence>
<keyword evidence="2" id="KW-1185">Reference proteome</keyword>
<organism evidence="1 2">
    <name type="scientific">Tanacetum coccineum</name>
    <dbReference type="NCBI Taxonomy" id="301880"/>
    <lineage>
        <taxon>Eukaryota</taxon>
        <taxon>Viridiplantae</taxon>
        <taxon>Streptophyta</taxon>
        <taxon>Embryophyta</taxon>
        <taxon>Tracheophyta</taxon>
        <taxon>Spermatophyta</taxon>
        <taxon>Magnoliopsida</taxon>
        <taxon>eudicotyledons</taxon>
        <taxon>Gunneridae</taxon>
        <taxon>Pentapetalae</taxon>
        <taxon>asterids</taxon>
        <taxon>campanulids</taxon>
        <taxon>Asterales</taxon>
        <taxon>Asteraceae</taxon>
        <taxon>Asteroideae</taxon>
        <taxon>Anthemideae</taxon>
        <taxon>Anthemidinae</taxon>
        <taxon>Tanacetum</taxon>
    </lineage>
</organism>
<dbReference type="Proteomes" id="UP001151760">
    <property type="component" value="Unassembled WGS sequence"/>
</dbReference>
<reference evidence="1" key="1">
    <citation type="journal article" date="2022" name="Int. J. Mol. Sci.">
        <title>Draft Genome of Tanacetum Coccineum: Genomic Comparison of Closely Related Tanacetum-Family Plants.</title>
        <authorList>
            <person name="Yamashiro T."/>
            <person name="Shiraishi A."/>
            <person name="Nakayama K."/>
            <person name="Satake H."/>
        </authorList>
    </citation>
    <scope>NUCLEOTIDE SEQUENCE</scope>
</reference>
<accession>A0ABQ5BIQ0</accession>
<protein>
    <submittedName>
        <fullName evidence="1">Uncharacterized protein</fullName>
    </submittedName>
</protein>
<evidence type="ECO:0000313" key="2">
    <source>
        <dbReference type="Proteomes" id="UP001151760"/>
    </source>
</evidence>
<gene>
    <name evidence="1" type="ORF">Tco_0860425</name>
</gene>
<evidence type="ECO:0000313" key="1">
    <source>
        <dbReference type="EMBL" id="GJT13383.1"/>
    </source>
</evidence>
<proteinExistence type="predicted"/>
<reference evidence="1" key="2">
    <citation type="submission" date="2022-01" db="EMBL/GenBank/DDBJ databases">
        <authorList>
            <person name="Yamashiro T."/>
            <person name="Shiraishi A."/>
            <person name="Satake H."/>
            <person name="Nakayama K."/>
        </authorList>
    </citation>
    <scope>NUCLEOTIDE SEQUENCE</scope>
</reference>
<comment type="caution">
    <text evidence="1">The sequence shown here is derived from an EMBL/GenBank/DDBJ whole genome shotgun (WGS) entry which is preliminary data.</text>
</comment>